<keyword evidence="10" id="KW-0408">Iron</keyword>
<evidence type="ECO:0000256" key="10">
    <source>
        <dbReference type="ARBA" id="ARBA00023004"/>
    </source>
</evidence>
<keyword evidence="4" id="KW-1003">Cell membrane</keyword>
<evidence type="ECO:0000256" key="6">
    <source>
        <dbReference type="ARBA" id="ARBA00022692"/>
    </source>
</evidence>
<evidence type="ECO:0000256" key="2">
    <source>
        <dbReference type="ARBA" id="ARBA00004651"/>
    </source>
</evidence>
<comment type="cofactor">
    <cofactor evidence="1">
        <name>heme b</name>
        <dbReference type="ChEBI" id="CHEBI:60344"/>
    </cofactor>
</comment>
<keyword evidence="11 13" id="KW-0472">Membrane</keyword>
<reference evidence="15 16" key="1">
    <citation type="submission" date="2016-12" db="EMBL/GenBank/DDBJ databases">
        <title>Diversity of luminous bacteria.</title>
        <authorList>
            <person name="Yoshizawa S."/>
            <person name="Kogure K."/>
        </authorList>
    </citation>
    <scope>NUCLEOTIDE SEQUENCE [LARGE SCALE GENOMIC DNA]</scope>
    <source>
        <strain evidence="15 16">LC2-408</strain>
    </source>
</reference>
<keyword evidence="6 13" id="KW-0812">Transmembrane</keyword>
<sequence>MNNPRYDLVSRVLHWVMASVIIYATIAGYVMHYVTSHPELFSFLSVLNMSLATVATPLLVVRYIWSHFRSSPTMPTSIPERQKCVAKLAHSLMYLAMFMVFSTGYLMLEQPYSLFWLTTVENLITNPAINSFFFYLHRASCIALACLIVLHISAALKHHFVSKNYVLKMMI</sequence>
<protein>
    <submittedName>
        <fullName evidence="15">Cytochrome b</fullName>
    </submittedName>
</protein>
<dbReference type="AlphaFoldDB" id="A0A2S7VRM2"/>
<dbReference type="PANTHER" id="PTHR30529:SF1">
    <property type="entry name" value="CYTOCHROME B561 HOMOLOG 2"/>
    <property type="match status" value="1"/>
</dbReference>
<dbReference type="GO" id="GO:0009055">
    <property type="term" value="F:electron transfer activity"/>
    <property type="evidence" value="ECO:0007669"/>
    <property type="project" value="InterPro"/>
</dbReference>
<evidence type="ECO:0000256" key="9">
    <source>
        <dbReference type="ARBA" id="ARBA00022989"/>
    </source>
</evidence>
<keyword evidence="5" id="KW-0349">Heme</keyword>
<dbReference type="PANTHER" id="PTHR30529">
    <property type="entry name" value="CYTOCHROME B561"/>
    <property type="match status" value="1"/>
</dbReference>
<evidence type="ECO:0000256" key="11">
    <source>
        <dbReference type="ARBA" id="ARBA00023136"/>
    </source>
</evidence>
<dbReference type="InterPro" id="IPR016174">
    <property type="entry name" value="Di-haem_cyt_TM"/>
</dbReference>
<dbReference type="GO" id="GO:0020037">
    <property type="term" value="F:heme binding"/>
    <property type="evidence" value="ECO:0007669"/>
    <property type="project" value="TreeGrafter"/>
</dbReference>
<dbReference type="InterPro" id="IPR052168">
    <property type="entry name" value="Cytochrome_b561_oxidase"/>
</dbReference>
<comment type="subcellular location">
    <subcellularLocation>
        <location evidence="2">Cell membrane</location>
        <topology evidence="2">Multi-pass membrane protein</topology>
    </subcellularLocation>
</comment>
<evidence type="ECO:0000256" key="12">
    <source>
        <dbReference type="ARBA" id="ARBA00037975"/>
    </source>
</evidence>
<keyword evidence="3" id="KW-0813">Transport</keyword>
<evidence type="ECO:0000256" key="3">
    <source>
        <dbReference type="ARBA" id="ARBA00022448"/>
    </source>
</evidence>
<organism evidence="15 16">
    <name type="scientific">Vibrio chagasii</name>
    <dbReference type="NCBI Taxonomy" id="170679"/>
    <lineage>
        <taxon>Bacteria</taxon>
        <taxon>Pseudomonadati</taxon>
        <taxon>Pseudomonadota</taxon>
        <taxon>Gammaproteobacteria</taxon>
        <taxon>Vibrionales</taxon>
        <taxon>Vibrionaceae</taxon>
        <taxon>Vibrio</taxon>
    </lineage>
</organism>
<dbReference type="Gene3D" id="1.20.950.20">
    <property type="entry name" value="Transmembrane di-heme cytochromes, Chain C"/>
    <property type="match status" value="1"/>
</dbReference>
<gene>
    <name evidence="15" type="ORF">BTO10_00720</name>
</gene>
<feature type="transmembrane region" description="Helical" evidence="13">
    <location>
        <begin position="40"/>
        <end position="65"/>
    </location>
</feature>
<evidence type="ECO:0000259" key="14">
    <source>
        <dbReference type="Pfam" id="PF01292"/>
    </source>
</evidence>
<evidence type="ECO:0000313" key="15">
    <source>
        <dbReference type="EMBL" id="PQJ64738.1"/>
    </source>
</evidence>
<keyword evidence="16" id="KW-1185">Reference proteome</keyword>
<dbReference type="InterPro" id="IPR011577">
    <property type="entry name" value="Cyt_b561_bac/Ni-Hgenase"/>
</dbReference>
<feature type="domain" description="Cytochrome b561 bacterial/Ni-hydrogenase" evidence="14">
    <location>
        <begin position="5"/>
        <end position="171"/>
    </location>
</feature>
<keyword evidence="7" id="KW-0479">Metal-binding</keyword>
<accession>A0A2S7VRM2</accession>
<evidence type="ECO:0000256" key="13">
    <source>
        <dbReference type="SAM" id="Phobius"/>
    </source>
</evidence>
<dbReference type="RefSeq" id="WP_105024221.1">
    <property type="nucleotide sequence ID" value="NZ_MSCI01000001.1"/>
</dbReference>
<keyword evidence="8" id="KW-0249">Electron transport</keyword>
<evidence type="ECO:0000256" key="5">
    <source>
        <dbReference type="ARBA" id="ARBA00022617"/>
    </source>
</evidence>
<evidence type="ECO:0000256" key="7">
    <source>
        <dbReference type="ARBA" id="ARBA00022723"/>
    </source>
</evidence>
<dbReference type="Proteomes" id="UP000238707">
    <property type="component" value="Unassembled WGS sequence"/>
</dbReference>
<evidence type="ECO:0000256" key="8">
    <source>
        <dbReference type="ARBA" id="ARBA00022982"/>
    </source>
</evidence>
<feature type="transmembrane region" description="Helical" evidence="13">
    <location>
        <begin position="128"/>
        <end position="150"/>
    </location>
</feature>
<name>A0A2S7VRM2_9VIBR</name>
<comment type="caution">
    <text evidence="15">The sequence shown here is derived from an EMBL/GenBank/DDBJ whole genome shotgun (WGS) entry which is preliminary data.</text>
</comment>
<evidence type="ECO:0000256" key="1">
    <source>
        <dbReference type="ARBA" id="ARBA00001970"/>
    </source>
</evidence>
<evidence type="ECO:0000256" key="4">
    <source>
        <dbReference type="ARBA" id="ARBA00022475"/>
    </source>
</evidence>
<dbReference type="GO" id="GO:0046872">
    <property type="term" value="F:metal ion binding"/>
    <property type="evidence" value="ECO:0007669"/>
    <property type="project" value="UniProtKB-KW"/>
</dbReference>
<evidence type="ECO:0000313" key="16">
    <source>
        <dbReference type="Proteomes" id="UP000238707"/>
    </source>
</evidence>
<feature type="transmembrane region" description="Helical" evidence="13">
    <location>
        <begin position="12"/>
        <end position="34"/>
    </location>
</feature>
<dbReference type="GO" id="GO:0005886">
    <property type="term" value="C:plasma membrane"/>
    <property type="evidence" value="ECO:0007669"/>
    <property type="project" value="UniProtKB-SubCell"/>
</dbReference>
<proteinExistence type="inferred from homology"/>
<dbReference type="GO" id="GO:0022904">
    <property type="term" value="P:respiratory electron transport chain"/>
    <property type="evidence" value="ECO:0007669"/>
    <property type="project" value="InterPro"/>
</dbReference>
<dbReference type="SUPFAM" id="SSF81342">
    <property type="entry name" value="Transmembrane di-heme cytochromes"/>
    <property type="match status" value="1"/>
</dbReference>
<dbReference type="EMBL" id="MSCI01000001">
    <property type="protein sequence ID" value="PQJ64738.1"/>
    <property type="molecule type" value="Genomic_DNA"/>
</dbReference>
<keyword evidence="9 13" id="KW-1133">Transmembrane helix</keyword>
<dbReference type="Pfam" id="PF01292">
    <property type="entry name" value="Ni_hydr_CYTB"/>
    <property type="match status" value="1"/>
</dbReference>
<comment type="similarity">
    <text evidence="12">Belongs to the cytochrome b561 family.</text>
</comment>
<feature type="transmembrane region" description="Helical" evidence="13">
    <location>
        <begin position="85"/>
        <end position="108"/>
    </location>
</feature>